<dbReference type="EMBL" id="BIFH01000022">
    <property type="protein sequence ID" value="GCD97084.1"/>
    <property type="molecule type" value="Genomic_DNA"/>
</dbReference>
<evidence type="ECO:0000313" key="1">
    <source>
        <dbReference type="EMBL" id="GCD97084.1"/>
    </source>
</evidence>
<protein>
    <submittedName>
        <fullName evidence="1">Uncharacterized protein</fullName>
    </submittedName>
</protein>
<sequence>MSAFRRVMLERQTTGTLADWDTSEPSLSTLQRVIRRDVRAGRTPEVSRRSGKDMRSASYDRVLAELALPGTVDEAGRITLPSPAEHTPAVTETGPATTQPSPFANGARLHVPGAHVVSTRQLGAVAEALAHTVAARGIVCVYGDTGHGKTVAVDQALRCRPGGSRPIEHRLQSNPRCPNCAPRCSPRSACRPPT</sequence>
<accession>A0A401YR54</accession>
<organism evidence="1 2">
    <name type="scientific">Embleya hyalina</name>
    <dbReference type="NCBI Taxonomy" id="516124"/>
    <lineage>
        <taxon>Bacteria</taxon>
        <taxon>Bacillati</taxon>
        <taxon>Actinomycetota</taxon>
        <taxon>Actinomycetes</taxon>
        <taxon>Kitasatosporales</taxon>
        <taxon>Streptomycetaceae</taxon>
        <taxon>Embleya</taxon>
    </lineage>
</organism>
<dbReference type="Proteomes" id="UP000286931">
    <property type="component" value="Unassembled WGS sequence"/>
</dbReference>
<dbReference type="AlphaFoldDB" id="A0A401YR54"/>
<reference evidence="1 2" key="1">
    <citation type="submission" date="2018-12" db="EMBL/GenBank/DDBJ databases">
        <title>Draft genome sequence of Embleya hyalina NBRC 13850T.</title>
        <authorList>
            <person name="Komaki H."/>
            <person name="Hosoyama A."/>
            <person name="Kimura A."/>
            <person name="Ichikawa N."/>
            <person name="Tamura T."/>
        </authorList>
    </citation>
    <scope>NUCLEOTIDE SEQUENCE [LARGE SCALE GENOMIC DNA]</scope>
    <source>
        <strain evidence="1 2">NBRC 13850</strain>
    </source>
</reference>
<name>A0A401YR54_9ACTN</name>
<keyword evidence="2" id="KW-1185">Reference proteome</keyword>
<comment type="caution">
    <text evidence="1">The sequence shown here is derived from an EMBL/GenBank/DDBJ whole genome shotgun (WGS) entry which is preliminary data.</text>
</comment>
<proteinExistence type="predicted"/>
<evidence type="ECO:0000313" key="2">
    <source>
        <dbReference type="Proteomes" id="UP000286931"/>
    </source>
</evidence>
<gene>
    <name evidence="1" type="ORF">EHYA_04771</name>
</gene>